<feature type="active site" description="Proton donor/acceptor" evidence="3">
    <location>
        <position position="234"/>
    </location>
</feature>
<dbReference type="OrthoDB" id="9786584at2"/>
<dbReference type="InterPro" id="IPR036237">
    <property type="entry name" value="Xyl_isomerase-like_sf"/>
</dbReference>
<dbReference type="InterPro" id="IPR026040">
    <property type="entry name" value="HyI-like"/>
</dbReference>
<keyword evidence="6" id="KW-1185">Reference proteome</keyword>
<comment type="similarity">
    <text evidence="2">Belongs to the hyi family.</text>
</comment>
<sequence length="255" mass="27555">MLKFAANLTMLFTERPLLQRFEAAAQAGFTGVEVLFPYDLAAKELVQATRANGLQFVLLNAPPPSWTGGARGFAADPALVDRFRADFDRALRFGRALATEHIHIMSGVAEGPAARETLIANLQWATARAPETSLTIEPLNGADMPGYFLNDFDLAAEIIAAVGAPNLGLQFDSYHAHRITGDVGACWQRHRALVRHVQIGGAPTRCEPDKGENDHAAFLKQLVADGYTGWVSAEYKPTGTTEAGLGWLGKANRGR</sequence>
<evidence type="ECO:0000259" key="4">
    <source>
        <dbReference type="Pfam" id="PF01261"/>
    </source>
</evidence>
<dbReference type="PANTHER" id="PTHR43489:SF6">
    <property type="entry name" value="HYDROXYPYRUVATE ISOMERASE-RELATED"/>
    <property type="match status" value="1"/>
</dbReference>
<dbReference type="InterPro" id="IPR013022">
    <property type="entry name" value="Xyl_isomerase-like_TIM-brl"/>
</dbReference>
<organism evidence="5 6">
    <name type="scientific">Paracoccus zhejiangensis</name>
    <dbReference type="NCBI Taxonomy" id="1077935"/>
    <lineage>
        <taxon>Bacteria</taxon>
        <taxon>Pseudomonadati</taxon>
        <taxon>Pseudomonadota</taxon>
        <taxon>Alphaproteobacteria</taxon>
        <taxon>Rhodobacterales</taxon>
        <taxon>Paracoccaceae</taxon>
        <taxon>Paracoccus</taxon>
    </lineage>
</organism>
<dbReference type="RefSeq" id="WP_101751701.1">
    <property type="nucleotide sequence ID" value="NZ_CP025430.1"/>
</dbReference>
<dbReference type="Gene3D" id="3.20.20.150">
    <property type="entry name" value="Divalent-metal-dependent TIM barrel enzymes"/>
    <property type="match status" value="1"/>
</dbReference>
<evidence type="ECO:0000256" key="1">
    <source>
        <dbReference type="ARBA" id="ARBA00023235"/>
    </source>
</evidence>
<dbReference type="GO" id="GO:0046487">
    <property type="term" value="P:glyoxylate metabolic process"/>
    <property type="evidence" value="ECO:0007669"/>
    <property type="project" value="TreeGrafter"/>
</dbReference>
<feature type="domain" description="Xylose isomerase-like TIM barrel" evidence="4">
    <location>
        <begin position="21"/>
        <end position="249"/>
    </location>
</feature>
<keyword evidence="1 2" id="KW-0413">Isomerase</keyword>
<evidence type="ECO:0000256" key="2">
    <source>
        <dbReference type="PIRNR" id="PIRNR006241"/>
    </source>
</evidence>
<feature type="active site" description="Proton donor/acceptor" evidence="3">
    <location>
        <position position="137"/>
    </location>
</feature>
<gene>
    <name evidence="5" type="ORF">CX676_05360</name>
</gene>
<reference evidence="5 6" key="1">
    <citation type="journal article" date="2013" name="Antonie Van Leeuwenhoek">
        <title>Paracoccus zhejiangensis sp. nov., isolated from activated sludge in wastewater-treatment system.</title>
        <authorList>
            <person name="Wu Z.G."/>
            <person name="Zhang D.F."/>
            <person name="Liu Y.L."/>
            <person name="Wang F."/>
            <person name="Jiang X."/>
            <person name="Li C."/>
            <person name="Li S.P."/>
            <person name="Hong Q."/>
            <person name="Li W.J."/>
        </authorList>
    </citation>
    <scope>NUCLEOTIDE SEQUENCE [LARGE SCALE GENOMIC DNA]</scope>
    <source>
        <strain evidence="5 6">J6</strain>
    </source>
</reference>
<evidence type="ECO:0000256" key="3">
    <source>
        <dbReference type="PIRSR" id="PIRSR006241-50"/>
    </source>
</evidence>
<dbReference type="EMBL" id="CP025430">
    <property type="protein sequence ID" value="AUH63659.1"/>
    <property type="molecule type" value="Genomic_DNA"/>
</dbReference>
<protein>
    <submittedName>
        <fullName evidence="5">Hydroxypyruvate isomerase</fullName>
    </submittedName>
</protein>
<dbReference type="InterPro" id="IPR050417">
    <property type="entry name" value="Sugar_Epim/Isomerase"/>
</dbReference>
<dbReference type="Proteomes" id="UP000234530">
    <property type="component" value="Chromosome"/>
</dbReference>
<evidence type="ECO:0000313" key="6">
    <source>
        <dbReference type="Proteomes" id="UP000234530"/>
    </source>
</evidence>
<dbReference type="SUPFAM" id="SSF51658">
    <property type="entry name" value="Xylose isomerase-like"/>
    <property type="match status" value="1"/>
</dbReference>
<dbReference type="GO" id="GO:0008903">
    <property type="term" value="F:hydroxypyruvate isomerase activity"/>
    <property type="evidence" value="ECO:0007669"/>
    <property type="project" value="TreeGrafter"/>
</dbReference>
<evidence type="ECO:0000313" key="5">
    <source>
        <dbReference type="EMBL" id="AUH63659.1"/>
    </source>
</evidence>
<name>A0A2H5EWI4_9RHOB</name>
<accession>A0A2H5EWI4</accession>
<dbReference type="PIRSF" id="PIRSF006241">
    <property type="entry name" value="HyI"/>
    <property type="match status" value="1"/>
</dbReference>
<dbReference type="PANTHER" id="PTHR43489">
    <property type="entry name" value="ISOMERASE"/>
    <property type="match status" value="1"/>
</dbReference>
<proteinExistence type="inferred from homology"/>
<dbReference type="AlphaFoldDB" id="A0A2H5EWI4"/>
<dbReference type="Pfam" id="PF01261">
    <property type="entry name" value="AP_endonuc_2"/>
    <property type="match status" value="1"/>
</dbReference>
<dbReference type="KEGG" id="pzh:CX676_05360"/>
<keyword evidence="5" id="KW-0670">Pyruvate</keyword>